<dbReference type="PANTHER" id="PTHR43459:SF1">
    <property type="entry name" value="EG:BACN32G11.4 PROTEIN"/>
    <property type="match status" value="1"/>
</dbReference>
<dbReference type="InterPro" id="IPR001753">
    <property type="entry name" value="Enoyl-CoA_hydra/iso"/>
</dbReference>
<comment type="similarity">
    <text evidence="1">Belongs to the enoyl-CoA hydratase/isomerase family.</text>
</comment>
<keyword evidence="3" id="KW-1185">Reference proteome</keyword>
<sequence>MTETATALTIEDGIARLRFTDAARGNPIDQRFCDEMCARAIELSCRDDVRVVLVTADGKAFGYGGDIGSFVAHLDELPSLIKRMTATMHSAVSRLQRMDAPMVVAVQGVCAGGMAAFAAGCDIVVSADTARYTAAYTGIGFSCDASASIMFSRRMGLARARNFLLRNQVIDAQAALAVGLVDEVVPAADLVAHAEKIAAQLASGPTKAYGEVRRLLLSVQDQPLEAQLELEAQALARMAATADAREGLLAFSEKRKPRYLGR</sequence>
<dbReference type="PANTHER" id="PTHR43459">
    <property type="entry name" value="ENOYL-COA HYDRATASE"/>
    <property type="match status" value="1"/>
</dbReference>
<comment type="caution">
    <text evidence="2">The sequence shown here is derived from an EMBL/GenBank/DDBJ whole genome shotgun (WGS) entry which is preliminary data.</text>
</comment>
<dbReference type="RefSeq" id="WP_162851241.1">
    <property type="nucleotide sequence ID" value="NZ_MWIN01000018.1"/>
</dbReference>
<dbReference type="CDD" id="cd06558">
    <property type="entry name" value="crotonase-like"/>
    <property type="match status" value="1"/>
</dbReference>
<dbReference type="Gene3D" id="1.10.12.10">
    <property type="entry name" value="Lyase 2-enoyl-coa Hydratase, Chain A, domain 2"/>
    <property type="match status" value="1"/>
</dbReference>
<organism evidence="2 3">
    <name type="scientific">Panacagrimonas perspica</name>
    <dbReference type="NCBI Taxonomy" id="381431"/>
    <lineage>
        <taxon>Bacteria</taxon>
        <taxon>Pseudomonadati</taxon>
        <taxon>Pseudomonadota</taxon>
        <taxon>Gammaproteobacteria</taxon>
        <taxon>Nevskiales</taxon>
        <taxon>Nevskiaceae</taxon>
        <taxon>Panacagrimonas</taxon>
    </lineage>
</organism>
<dbReference type="Pfam" id="PF00378">
    <property type="entry name" value="ECH_1"/>
    <property type="match status" value="1"/>
</dbReference>
<dbReference type="InterPro" id="IPR014748">
    <property type="entry name" value="Enoyl-CoA_hydra_C"/>
</dbReference>
<evidence type="ECO:0000313" key="3">
    <source>
        <dbReference type="Proteomes" id="UP000295341"/>
    </source>
</evidence>
<dbReference type="AlphaFoldDB" id="A0A4S3K2Y4"/>
<keyword evidence="2" id="KW-0413">Isomerase</keyword>
<gene>
    <name evidence="2" type="ORF">DFR24_3168</name>
</gene>
<protein>
    <submittedName>
        <fullName evidence="2">2-(1,2-epoxy-1,2-dihydrophenyl)acetyl-CoA isomerase</fullName>
    </submittedName>
</protein>
<dbReference type="EMBL" id="SOBT01000009">
    <property type="protein sequence ID" value="TDU28788.1"/>
    <property type="molecule type" value="Genomic_DNA"/>
</dbReference>
<dbReference type="Proteomes" id="UP000295341">
    <property type="component" value="Unassembled WGS sequence"/>
</dbReference>
<name>A0A4S3K2Y4_9GAMM</name>
<dbReference type="GO" id="GO:0016853">
    <property type="term" value="F:isomerase activity"/>
    <property type="evidence" value="ECO:0007669"/>
    <property type="project" value="UniProtKB-KW"/>
</dbReference>
<reference evidence="2 3" key="1">
    <citation type="submission" date="2019-03" db="EMBL/GenBank/DDBJ databases">
        <title>Genomic Encyclopedia of Type Strains, Phase IV (KMG-IV): sequencing the most valuable type-strain genomes for metagenomic binning, comparative biology and taxonomic classification.</title>
        <authorList>
            <person name="Goeker M."/>
        </authorList>
    </citation>
    <scope>NUCLEOTIDE SEQUENCE [LARGE SCALE GENOMIC DNA]</scope>
    <source>
        <strain evidence="2 3">DSM 26377</strain>
    </source>
</reference>
<dbReference type="SUPFAM" id="SSF52096">
    <property type="entry name" value="ClpP/crotonase"/>
    <property type="match status" value="1"/>
</dbReference>
<evidence type="ECO:0000313" key="2">
    <source>
        <dbReference type="EMBL" id="TDU28788.1"/>
    </source>
</evidence>
<proteinExistence type="inferred from homology"/>
<evidence type="ECO:0000256" key="1">
    <source>
        <dbReference type="ARBA" id="ARBA00005254"/>
    </source>
</evidence>
<accession>A0A4S3K2Y4</accession>
<dbReference type="Gene3D" id="3.90.226.10">
    <property type="entry name" value="2-enoyl-CoA Hydratase, Chain A, domain 1"/>
    <property type="match status" value="1"/>
</dbReference>
<dbReference type="InterPro" id="IPR029045">
    <property type="entry name" value="ClpP/crotonase-like_dom_sf"/>
</dbReference>